<dbReference type="EMBL" id="FP929052">
    <property type="protein sequence ID" value="CBL16601.1"/>
    <property type="molecule type" value="Genomic_DNA"/>
</dbReference>
<dbReference type="SUPFAM" id="SSF54523">
    <property type="entry name" value="Pili subunits"/>
    <property type="match status" value="1"/>
</dbReference>
<keyword evidence="1" id="KW-0472">Membrane</keyword>
<dbReference type="Gene3D" id="3.30.700.10">
    <property type="entry name" value="Glycoprotein, Type 4 Pilin"/>
    <property type="match status" value="1"/>
</dbReference>
<dbReference type="PROSITE" id="PS00409">
    <property type="entry name" value="PROKAR_NTER_METHYL"/>
    <property type="match status" value="1"/>
</dbReference>
<dbReference type="GeneID" id="83155195"/>
<sequence length="203" mass="22146">MKQHKVKGFTLIELMVVIGIIGVLSAVLIPSMNAYYTRSRIKTTNSNAKVLFNAAQTAAQEFQFRERSVSDHSFNSTGDGVVVIRADRGQVVSVNDTAIGSIGAVPDPSDPSVELISAADRQAAYTNFVRRIANTFGDSTETCWVVYVDNYIVRSAICARTDSDRYLGAYPNPTDDKSDNTISDLTRATILSDFVEPYWGSGS</sequence>
<keyword evidence="1" id="KW-1133">Transmembrane helix</keyword>
<dbReference type="InterPro" id="IPR012902">
    <property type="entry name" value="N_methyl_site"/>
</dbReference>
<dbReference type="RefSeq" id="WP_015557508.1">
    <property type="nucleotide sequence ID" value="NC_021039.1"/>
</dbReference>
<keyword evidence="1" id="KW-0812">Transmembrane</keyword>
<dbReference type="STRING" id="213810.RUM_03620"/>
<dbReference type="InterPro" id="IPR045584">
    <property type="entry name" value="Pilin-like"/>
</dbReference>
<feature type="transmembrane region" description="Helical" evidence="1">
    <location>
        <begin position="12"/>
        <end position="36"/>
    </location>
</feature>
<organism evidence="2 3">
    <name type="scientific">Ruminococcus champanellensis (strain DSM 18848 / JCM 17042 / KCTC 15320 / 18P13)</name>
    <dbReference type="NCBI Taxonomy" id="213810"/>
    <lineage>
        <taxon>Bacteria</taxon>
        <taxon>Bacillati</taxon>
        <taxon>Bacillota</taxon>
        <taxon>Clostridia</taxon>
        <taxon>Eubacteriales</taxon>
        <taxon>Oscillospiraceae</taxon>
        <taxon>Ruminococcus</taxon>
    </lineage>
</organism>
<gene>
    <name evidence="2" type="ordered locus">RUM_03620</name>
</gene>
<dbReference type="PANTHER" id="PTHR30093">
    <property type="entry name" value="GENERAL SECRETION PATHWAY PROTEIN G"/>
    <property type="match status" value="1"/>
</dbReference>
<dbReference type="AlphaFoldDB" id="D4LAF6"/>
<name>D4LAF6_RUMC1</name>
<reference evidence="2" key="1">
    <citation type="submission" date="2010-03" db="EMBL/GenBank/DDBJ databases">
        <title>The genome sequence of Ruminococcus sp. 18P13.</title>
        <authorList>
            <consortium name="metaHIT consortium -- http://www.metahit.eu/"/>
            <person name="Pajon A."/>
            <person name="Turner K."/>
            <person name="Parkhill J."/>
            <person name="Bernalier A."/>
        </authorList>
    </citation>
    <scope>NUCLEOTIDE SEQUENCE [LARGE SCALE GENOMIC DNA]</scope>
    <source>
        <strain evidence="2">Type strain: 18P13</strain>
    </source>
</reference>
<keyword evidence="3" id="KW-1185">Reference proteome</keyword>
<dbReference type="Proteomes" id="UP000007054">
    <property type="component" value="Chromosome"/>
</dbReference>
<reference evidence="2" key="2">
    <citation type="submission" date="2010-03" db="EMBL/GenBank/DDBJ databases">
        <authorList>
            <person name="Pajon A."/>
        </authorList>
    </citation>
    <scope>NUCLEOTIDE SEQUENCE</scope>
    <source>
        <strain evidence="2">Type strain: 18P13</strain>
    </source>
</reference>
<dbReference type="KEGG" id="rch:RUM_03620"/>
<dbReference type="PATRIC" id="fig|213810.4.peg.268"/>
<dbReference type="HOGENOM" id="CLU_129868_0_0_9"/>
<evidence type="ECO:0000313" key="3">
    <source>
        <dbReference type="Proteomes" id="UP000007054"/>
    </source>
</evidence>
<protein>
    <submittedName>
        <fullName evidence="2">Prepilin-type N-terminal cleavage/methylation domain</fullName>
    </submittedName>
</protein>
<accession>D4LAF6</accession>
<dbReference type="BioCyc" id="RCHA213810:RUM_RS01745-MONOMER"/>
<dbReference type="NCBIfam" id="TIGR02532">
    <property type="entry name" value="IV_pilin_GFxxxE"/>
    <property type="match status" value="1"/>
</dbReference>
<proteinExistence type="predicted"/>
<evidence type="ECO:0000256" key="1">
    <source>
        <dbReference type="SAM" id="Phobius"/>
    </source>
</evidence>
<dbReference type="Pfam" id="PF07963">
    <property type="entry name" value="N_methyl"/>
    <property type="match status" value="1"/>
</dbReference>
<evidence type="ECO:0000313" key="2">
    <source>
        <dbReference type="EMBL" id="CBL16601.1"/>
    </source>
</evidence>